<dbReference type="PROSITE" id="PS51257">
    <property type="entry name" value="PROKAR_LIPOPROTEIN"/>
    <property type="match status" value="1"/>
</dbReference>
<name>A0AAW7X3R9_9GAMM</name>
<dbReference type="AlphaFoldDB" id="A0AAW7X3R9"/>
<gene>
    <name evidence="1" type="ORF">Q4521_01800</name>
</gene>
<dbReference type="InterPro" id="IPR032248">
    <property type="entry name" value="DUF4823"/>
</dbReference>
<comment type="caution">
    <text evidence="1">The sequence shown here is derived from an EMBL/GenBank/DDBJ whole genome shotgun (WGS) entry which is preliminary data.</text>
</comment>
<dbReference type="Proteomes" id="UP001169760">
    <property type="component" value="Unassembled WGS sequence"/>
</dbReference>
<proteinExistence type="predicted"/>
<reference evidence="1" key="1">
    <citation type="submission" date="2023-07" db="EMBL/GenBank/DDBJ databases">
        <title>Genome content predicts the carbon catabolic preferences of heterotrophic bacteria.</title>
        <authorList>
            <person name="Gralka M."/>
        </authorList>
    </citation>
    <scope>NUCLEOTIDE SEQUENCE</scope>
    <source>
        <strain evidence="1">I3M17_2</strain>
    </source>
</reference>
<dbReference type="RefSeq" id="WP_216064074.1">
    <property type="nucleotide sequence ID" value="NZ_JAHKPP010000027.1"/>
</dbReference>
<accession>A0AAW7X3R9</accession>
<dbReference type="EMBL" id="JAUOPB010000001">
    <property type="protein sequence ID" value="MDO6421198.1"/>
    <property type="molecule type" value="Genomic_DNA"/>
</dbReference>
<dbReference type="Pfam" id="PF16105">
    <property type="entry name" value="DUF4823"/>
    <property type="match status" value="1"/>
</dbReference>
<protein>
    <submittedName>
        <fullName evidence="1">DUF4823 domain-containing protein</fullName>
    </submittedName>
</protein>
<evidence type="ECO:0000313" key="2">
    <source>
        <dbReference type="Proteomes" id="UP001169760"/>
    </source>
</evidence>
<organism evidence="1 2">
    <name type="scientific">Saccharophagus degradans</name>
    <dbReference type="NCBI Taxonomy" id="86304"/>
    <lineage>
        <taxon>Bacteria</taxon>
        <taxon>Pseudomonadati</taxon>
        <taxon>Pseudomonadota</taxon>
        <taxon>Gammaproteobacteria</taxon>
        <taxon>Cellvibrionales</taxon>
        <taxon>Cellvibrionaceae</taxon>
        <taxon>Saccharophagus</taxon>
    </lineage>
</organism>
<evidence type="ECO:0000313" key="1">
    <source>
        <dbReference type="EMBL" id="MDO6421198.1"/>
    </source>
</evidence>
<sequence>MQKNNLTSSYLLCAAFIVVFVSGCTSHYASNVYRGAMQTLKLNQSYQLTRKEPWVITADTHLLLMKTAPEQSQLEAMNAKAMAATETQWLVANQTQAPRLNTAMFAALQQSLIAQFGSVSVTQSNSVSEALAVGRGLGAQLLLVPAAISSEDNLNTQIEINQGSVATSRTLGVDASSIRIAAYDVNSGKLVDLAQVQARGRYFAASDENTQELAAKAARVYVAAIAGGSLEAQLTY</sequence>